<feature type="non-terminal residue" evidence="1">
    <location>
        <position position="1"/>
    </location>
</feature>
<evidence type="ECO:0000313" key="2">
    <source>
        <dbReference type="Proteomes" id="UP001150581"/>
    </source>
</evidence>
<keyword evidence="2" id="KW-1185">Reference proteome</keyword>
<evidence type="ECO:0000313" key="1">
    <source>
        <dbReference type="EMBL" id="KAJ1892997.1"/>
    </source>
</evidence>
<name>A0ACC1IGM7_9FUNG</name>
<protein>
    <submittedName>
        <fullName evidence="1">Uncharacterized protein</fullName>
    </submittedName>
</protein>
<gene>
    <name evidence="1" type="ORF">LPJ66_006020</name>
</gene>
<proteinExistence type="predicted"/>
<organism evidence="1 2">
    <name type="scientific">Kickxella alabastrina</name>
    <dbReference type="NCBI Taxonomy" id="61397"/>
    <lineage>
        <taxon>Eukaryota</taxon>
        <taxon>Fungi</taxon>
        <taxon>Fungi incertae sedis</taxon>
        <taxon>Zoopagomycota</taxon>
        <taxon>Kickxellomycotina</taxon>
        <taxon>Kickxellomycetes</taxon>
        <taxon>Kickxellales</taxon>
        <taxon>Kickxellaceae</taxon>
        <taxon>Kickxella</taxon>
    </lineage>
</organism>
<sequence length="621" mass="68161">STARNHHQHPHHYQHKRRHISINMDSAMSFSKTTLRPDTTAAEWTTALTFNDTFTSELPGDPLVPQAPYTQHPDGSSGCIATPEAHFRGSRAVRNALWSHAIPADQPSPRLISVSEPSAALLGLAKQRFWDNAQAAAEVWSGARRLPGSHPWAHAYGGYQFGIWADQLGDGRAISLGQAKPAGTGAVPCWELQLKGAGRTPYSRFGDGFAVRRSSIREFLAAEHMHALGVPTSRSLALVFTERPVQREEPELGAVVTRMAPSWIRFGSFELPASRKDHALVRRLADYAISHHFDHILLTGSASGGGGALGGGESPYALLLRDVVRRTAVMVARWQAVGFCHGVMNTDNMSLLGLTIDYGPFAFLDAYDPDFICNHSDTQGRYAFREQPRVALWNLMRLAGSLSTLIDGASKPPAEPSPEAVNVITDILNSYAGCFKDEYARVMRGKFGLTVGGRADDVAAVVQPFLELLERGSTDYTFAMRALCDVASMGADADAQLLDAHIGQMAARSRSFTCVDSTKWRADLRRYYVDVYLPRLRQEGKSDAVGARMRGENPRFVLRNWVAQDIIERAEAGDERVVDRCLDLMTKHAFDDELPQNLADLDVYAGPVPEWGEGLQCSCSS</sequence>
<reference evidence="1" key="1">
    <citation type="submission" date="2022-07" db="EMBL/GenBank/DDBJ databases">
        <title>Phylogenomic reconstructions and comparative analyses of Kickxellomycotina fungi.</title>
        <authorList>
            <person name="Reynolds N.K."/>
            <person name="Stajich J.E."/>
            <person name="Barry K."/>
            <person name="Grigoriev I.V."/>
            <person name="Crous P."/>
            <person name="Smith M.E."/>
        </authorList>
    </citation>
    <scope>NUCLEOTIDE SEQUENCE</scope>
    <source>
        <strain evidence="1">Benny 63K</strain>
    </source>
</reference>
<dbReference type="Proteomes" id="UP001150581">
    <property type="component" value="Unassembled WGS sequence"/>
</dbReference>
<dbReference type="EMBL" id="JANBPG010000901">
    <property type="protein sequence ID" value="KAJ1892997.1"/>
    <property type="molecule type" value="Genomic_DNA"/>
</dbReference>
<accession>A0ACC1IGM7</accession>
<comment type="caution">
    <text evidence="1">The sequence shown here is derived from an EMBL/GenBank/DDBJ whole genome shotgun (WGS) entry which is preliminary data.</text>
</comment>